<dbReference type="Gene3D" id="3.40.50.150">
    <property type="entry name" value="Vaccinia Virus protein VP39"/>
    <property type="match status" value="1"/>
</dbReference>
<dbReference type="PANTHER" id="PTHR43861">
    <property type="entry name" value="TRANS-ACONITATE 2-METHYLTRANSFERASE-RELATED"/>
    <property type="match status" value="1"/>
</dbReference>
<dbReference type="Proteomes" id="UP001209083">
    <property type="component" value="Chromosome"/>
</dbReference>
<keyword evidence="3" id="KW-0489">Methyltransferase</keyword>
<dbReference type="CDD" id="cd02440">
    <property type="entry name" value="AdoMet_MTases"/>
    <property type="match status" value="1"/>
</dbReference>
<evidence type="ECO:0000313" key="4">
    <source>
        <dbReference type="Proteomes" id="UP001209083"/>
    </source>
</evidence>
<dbReference type="SUPFAM" id="SSF53335">
    <property type="entry name" value="S-adenosyl-L-methionine-dependent methyltransferases"/>
    <property type="match status" value="1"/>
</dbReference>
<evidence type="ECO:0000259" key="2">
    <source>
        <dbReference type="Pfam" id="PF13649"/>
    </source>
</evidence>
<dbReference type="InterPro" id="IPR041698">
    <property type="entry name" value="Methyltransf_25"/>
</dbReference>
<proteinExistence type="predicted"/>
<reference evidence="3 4" key="1">
    <citation type="submission" date="2023-05" db="EMBL/GenBank/DDBJ databases">
        <title>Lithophilousrod everest ZFBP1038 complete genpme.</title>
        <authorList>
            <person name="Tian M."/>
        </authorList>
    </citation>
    <scope>NUCLEOTIDE SEQUENCE [LARGE SCALE GENOMIC DNA]</scope>
    <source>
        <strain evidence="3 4">ZFBP1038</strain>
    </source>
</reference>
<evidence type="ECO:0000256" key="1">
    <source>
        <dbReference type="ARBA" id="ARBA00022679"/>
    </source>
</evidence>
<dbReference type="EC" id="2.1.-.-" evidence="3"/>
<name>A0ABY8QUR6_9MICO</name>
<dbReference type="GO" id="GO:0008168">
    <property type="term" value="F:methyltransferase activity"/>
    <property type="evidence" value="ECO:0007669"/>
    <property type="project" value="UniProtKB-KW"/>
</dbReference>
<gene>
    <name evidence="3" type="ORF">LWF01_18945</name>
</gene>
<dbReference type="RefSeq" id="WP_349638929.1">
    <property type="nucleotide sequence ID" value="NZ_CP090958.1"/>
</dbReference>
<dbReference type="GO" id="GO:0032259">
    <property type="term" value="P:methylation"/>
    <property type="evidence" value="ECO:0007669"/>
    <property type="project" value="UniProtKB-KW"/>
</dbReference>
<accession>A0ABY8QUR6</accession>
<keyword evidence="1 3" id="KW-0808">Transferase</keyword>
<evidence type="ECO:0000313" key="3">
    <source>
        <dbReference type="EMBL" id="WGW12130.1"/>
    </source>
</evidence>
<keyword evidence="4" id="KW-1185">Reference proteome</keyword>
<dbReference type="EMBL" id="CP090958">
    <property type="protein sequence ID" value="WGW12130.1"/>
    <property type="molecule type" value="Genomic_DNA"/>
</dbReference>
<organism evidence="3 4">
    <name type="scientific">Saxibacter everestensis</name>
    <dbReference type="NCBI Taxonomy" id="2909229"/>
    <lineage>
        <taxon>Bacteria</taxon>
        <taxon>Bacillati</taxon>
        <taxon>Actinomycetota</taxon>
        <taxon>Actinomycetes</taxon>
        <taxon>Micrococcales</taxon>
        <taxon>Brevibacteriaceae</taxon>
        <taxon>Saxibacter</taxon>
    </lineage>
</organism>
<protein>
    <submittedName>
        <fullName evidence="3">Class I SAM-dependent methyltransferase</fullName>
        <ecNumber evidence="3">2.1.-.-</ecNumber>
    </submittedName>
</protein>
<sequence>MGQQESEHDKDHDDRHRPEVMDGAFWDSMYEQRPALWSGTPNPQLVSEISSLPPGSALDVGCGEGADALWLARAGWTVTAVDISSVALGRARTNAAAEAEGSAAIESAADGINWLQADLTTWTPPAPAFDLVSAQYFQLPNPPRSETLRRLGSAVAREGHLLVVGHHPGDELTPSGNRRHPEVLYSPDNVTALFDPGQWRPVVSEARTRQVSDRQGKPGEVTDTVVLLRKIG</sequence>
<dbReference type="Pfam" id="PF13649">
    <property type="entry name" value="Methyltransf_25"/>
    <property type="match status" value="1"/>
</dbReference>
<feature type="domain" description="Methyltransferase" evidence="2">
    <location>
        <begin position="58"/>
        <end position="159"/>
    </location>
</feature>
<dbReference type="InterPro" id="IPR029063">
    <property type="entry name" value="SAM-dependent_MTases_sf"/>
</dbReference>